<accession>A0A6G8F2M6</accession>
<feature type="domain" description="NADH:quinone oxidoreductase/Mrp antiporter transmembrane" evidence="7">
    <location>
        <begin position="118"/>
        <end position="409"/>
    </location>
</feature>
<dbReference type="PANTHER" id="PTHR22773">
    <property type="entry name" value="NADH DEHYDROGENASE"/>
    <property type="match status" value="1"/>
</dbReference>
<feature type="transmembrane region" description="Helical" evidence="6">
    <location>
        <begin position="317"/>
        <end position="340"/>
    </location>
</feature>
<sequence>MLTDYIALLPETVLFFGLLFMIFIKVFRHTNTPKTFYTVSRFFLLLSMLLTAVFYNHNAGEYFYNNNFTTLFKLLIYLFTLIWGYLSVKRFVSKGMPSFVFYEMLMFNVLGFSLAVSAHSLLFLFLGLAPCFVGNYLLLKIERPADSCRECSCFLGVSILFMLLFAAGIGILYYYLNTLDYKAVEEVLNRRSGLIWQYHLAFALIVCALLFMLGAAPLHFWFAGAVGGSILPVAGYLAIVPVFAYFSCLVNVSVNVFYPLLGWFNKVFVCFGLLSVFIGAVGANSESNLRKIFAYGGLYYLGVMLLVLFPLNDQSLLAAFTYLLVYAVAVCGIYTVFYGYRCKGEYMPELGDIRGVATQRPFLSAALLVFMISLIGTPPLLGFLGKLAVINSLVLSNEFLLIGAVLLAMLILVYAYLKIITVVYFEPRDNNFDIVDKGVYICLLINIVLIAIAIVNPKYLMHDVEQMLVAVF</sequence>
<evidence type="ECO:0000256" key="5">
    <source>
        <dbReference type="RuleBase" id="RU000320"/>
    </source>
</evidence>
<feature type="transmembrane region" description="Helical" evidence="6">
    <location>
        <begin position="399"/>
        <end position="417"/>
    </location>
</feature>
<feature type="transmembrane region" description="Helical" evidence="6">
    <location>
        <begin position="361"/>
        <end position="384"/>
    </location>
</feature>
<reference evidence="8" key="1">
    <citation type="journal article" date="2020" name="J. ISSAAS">
        <title>Lactobacilli and other gastrointestinal microbiota of Peromyscus leucopus, reservoir host for agents of Lyme disease and other zoonoses in North America.</title>
        <authorList>
            <person name="Milovic A."/>
            <person name="Bassam K."/>
            <person name="Shao H."/>
            <person name="Chatzistamou I."/>
            <person name="Tufts D.M."/>
            <person name="Diuk-Wasser M."/>
            <person name="Barbour A.G."/>
        </authorList>
    </citation>
    <scope>NUCLEOTIDE SEQUENCE</scope>
    <source>
        <strain evidence="8">LL90</strain>
    </source>
</reference>
<comment type="subcellular location">
    <subcellularLocation>
        <location evidence="1">Endomembrane system</location>
        <topology evidence="1">Multi-pass membrane protein</topology>
    </subcellularLocation>
    <subcellularLocation>
        <location evidence="5">Membrane</location>
        <topology evidence="5">Multi-pass membrane protein</topology>
    </subcellularLocation>
</comment>
<dbReference type="Pfam" id="PF00361">
    <property type="entry name" value="Proton_antipo_M"/>
    <property type="match status" value="1"/>
</dbReference>
<feature type="transmembrane region" description="Helical" evidence="6">
    <location>
        <begin position="67"/>
        <end position="86"/>
    </location>
</feature>
<feature type="transmembrane region" description="Helical" evidence="6">
    <location>
        <begin position="438"/>
        <end position="455"/>
    </location>
</feature>
<name>A0A6G8F2M6_9PROT</name>
<dbReference type="GO" id="GO:0012505">
    <property type="term" value="C:endomembrane system"/>
    <property type="evidence" value="ECO:0007669"/>
    <property type="project" value="UniProtKB-SubCell"/>
</dbReference>
<feature type="transmembrane region" description="Helical" evidence="6">
    <location>
        <begin position="195"/>
        <end position="213"/>
    </location>
</feature>
<evidence type="ECO:0000313" key="8">
    <source>
        <dbReference type="EMBL" id="QIM10503.1"/>
    </source>
</evidence>
<feature type="transmembrane region" description="Helical" evidence="6">
    <location>
        <begin position="36"/>
        <end position="55"/>
    </location>
</feature>
<dbReference type="AlphaFoldDB" id="A0A6G8F2M6"/>
<dbReference type="GO" id="GO:0016020">
    <property type="term" value="C:membrane"/>
    <property type="evidence" value="ECO:0007669"/>
    <property type="project" value="UniProtKB-SubCell"/>
</dbReference>
<feature type="transmembrane region" description="Helical" evidence="6">
    <location>
        <begin position="121"/>
        <end position="139"/>
    </location>
</feature>
<evidence type="ECO:0000256" key="1">
    <source>
        <dbReference type="ARBA" id="ARBA00004127"/>
    </source>
</evidence>
<evidence type="ECO:0000259" key="7">
    <source>
        <dbReference type="Pfam" id="PF00361"/>
    </source>
</evidence>
<dbReference type="EMBL" id="MN990730">
    <property type="protein sequence ID" value="QIM10503.1"/>
    <property type="molecule type" value="Genomic_DNA"/>
</dbReference>
<dbReference type="EC" id="1.6.5.11" evidence="8"/>
<keyword evidence="2 5" id="KW-0812">Transmembrane</keyword>
<feature type="transmembrane region" description="Helical" evidence="6">
    <location>
        <begin position="256"/>
        <end position="280"/>
    </location>
</feature>
<protein>
    <submittedName>
        <fullName evidence="8">NADH-quinone oxidoreductase subunit N</fullName>
        <ecNumber evidence="8">1.6.5.11</ecNumber>
    </submittedName>
</protein>
<evidence type="ECO:0000256" key="4">
    <source>
        <dbReference type="ARBA" id="ARBA00023136"/>
    </source>
</evidence>
<keyword evidence="8" id="KW-0560">Oxidoreductase</keyword>
<gene>
    <name evidence="8" type="primary">nuoN</name>
    <name evidence="8" type="ORF">PlAlph_3950</name>
</gene>
<feature type="transmembrane region" description="Helical" evidence="6">
    <location>
        <begin position="292"/>
        <end position="311"/>
    </location>
</feature>
<organism evidence="8">
    <name type="scientific">uncultured Alphaproteobacteria bacterium</name>
    <dbReference type="NCBI Taxonomy" id="91750"/>
    <lineage>
        <taxon>Bacteria</taxon>
        <taxon>Pseudomonadati</taxon>
        <taxon>Pseudomonadota</taxon>
        <taxon>Alphaproteobacteria</taxon>
        <taxon>environmental samples</taxon>
    </lineage>
</organism>
<keyword evidence="3 6" id="KW-1133">Transmembrane helix</keyword>
<evidence type="ECO:0000256" key="6">
    <source>
        <dbReference type="SAM" id="Phobius"/>
    </source>
</evidence>
<feature type="transmembrane region" description="Helical" evidence="6">
    <location>
        <begin position="220"/>
        <end position="244"/>
    </location>
</feature>
<feature type="transmembrane region" description="Helical" evidence="6">
    <location>
        <begin position="98"/>
        <end position="115"/>
    </location>
</feature>
<dbReference type="GO" id="GO:0016491">
    <property type="term" value="F:oxidoreductase activity"/>
    <property type="evidence" value="ECO:0007669"/>
    <property type="project" value="UniProtKB-KW"/>
</dbReference>
<evidence type="ECO:0000256" key="2">
    <source>
        <dbReference type="ARBA" id="ARBA00022692"/>
    </source>
</evidence>
<keyword evidence="4 6" id="KW-0472">Membrane</keyword>
<dbReference type="InterPro" id="IPR001750">
    <property type="entry name" value="ND/Mrp_TM"/>
</dbReference>
<evidence type="ECO:0000256" key="3">
    <source>
        <dbReference type="ARBA" id="ARBA00022989"/>
    </source>
</evidence>
<proteinExistence type="predicted"/>
<feature type="transmembrane region" description="Helical" evidence="6">
    <location>
        <begin position="6"/>
        <end position="24"/>
    </location>
</feature>
<feature type="transmembrane region" description="Helical" evidence="6">
    <location>
        <begin position="151"/>
        <end position="175"/>
    </location>
</feature>